<reference evidence="14" key="1">
    <citation type="submission" date="2023-10" db="EMBL/GenBank/DDBJ databases">
        <authorList>
            <person name="Chen Y."/>
            <person name="Shah S."/>
            <person name="Dougan E. K."/>
            <person name="Thang M."/>
            <person name="Chan C."/>
        </authorList>
    </citation>
    <scope>NUCLEOTIDE SEQUENCE [LARGE SCALE GENOMIC DNA]</scope>
</reference>
<evidence type="ECO:0000256" key="5">
    <source>
        <dbReference type="ARBA" id="ARBA00022692"/>
    </source>
</evidence>
<evidence type="ECO:0000256" key="1">
    <source>
        <dbReference type="ARBA" id="ARBA00001947"/>
    </source>
</evidence>
<organism evidence="14 15">
    <name type="scientific">Prorocentrum cordatum</name>
    <dbReference type="NCBI Taxonomy" id="2364126"/>
    <lineage>
        <taxon>Eukaryota</taxon>
        <taxon>Sar</taxon>
        <taxon>Alveolata</taxon>
        <taxon>Dinophyceae</taxon>
        <taxon>Prorocentrales</taxon>
        <taxon>Prorocentraceae</taxon>
        <taxon>Prorocentrum</taxon>
    </lineage>
</organism>
<feature type="domain" description="Peptidase M50" evidence="13">
    <location>
        <begin position="75"/>
        <end position="143"/>
    </location>
</feature>
<feature type="transmembrane region" description="Helical" evidence="12">
    <location>
        <begin position="198"/>
        <end position="225"/>
    </location>
</feature>
<dbReference type="Pfam" id="PF02163">
    <property type="entry name" value="Peptidase_M50"/>
    <property type="match status" value="1"/>
</dbReference>
<keyword evidence="8" id="KW-0862">Zinc</keyword>
<keyword evidence="11 12" id="KW-0472">Membrane</keyword>
<comment type="caution">
    <text evidence="14">The sequence shown here is derived from an EMBL/GenBank/DDBJ whole genome shotgun (WGS) entry which is preliminary data.</text>
</comment>
<keyword evidence="9 12" id="KW-1133">Transmembrane helix</keyword>
<feature type="transmembrane region" description="Helical" evidence="12">
    <location>
        <begin position="64"/>
        <end position="82"/>
    </location>
</feature>
<evidence type="ECO:0000313" key="15">
    <source>
        <dbReference type="Proteomes" id="UP001189429"/>
    </source>
</evidence>
<dbReference type="InterPro" id="IPR008915">
    <property type="entry name" value="Peptidase_M50"/>
</dbReference>
<comment type="similarity">
    <text evidence="3">Belongs to the peptidase M50B family.</text>
</comment>
<feature type="transmembrane region" description="Helical" evidence="12">
    <location>
        <begin position="122"/>
        <end position="144"/>
    </location>
</feature>
<feature type="transmembrane region" description="Helical" evidence="12">
    <location>
        <begin position="164"/>
        <end position="186"/>
    </location>
</feature>
<evidence type="ECO:0000256" key="10">
    <source>
        <dbReference type="ARBA" id="ARBA00023049"/>
    </source>
</evidence>
<evidence type="ECO:0000256" key="3">
    <source>
        <dbReference type="ARBA" id="ARBA00007931"/>
    </source>
</evidence>
<proteinExistence type="inferred from homology"/>
<name>A0ABN9TFL4_9DINO</name>
<keyword evidence="5 12" id="KW-0812">Transmembrane</keyword>
<accession>A0ABN9TFL4</accession>
<evidence type="ECO:0000256" key="9">
    <source>
        <dbReference type="ARBA" id="ARBA00022989"/>
    </source>
</evidence>
<keyword evidence="6" id="KW-0479">Metal-binding</keyword>
<evidence type="ECO:0000259" key="13">
    <source>
        <dbReference type="Pfam" id="PF02163"/>
    </source>
</evidence>
<keyword evidence="4" id="KW-0645">Protease</keyword>
<evidence type="ECO:0000256" key="7">
    <source>
        <dbReference type="ARBA" id="ARBA00022801"/>
    </source>
</evidence>
<dbReference type="PANTHER" id="PTHR39188:SF3">
    <property type="entry name" value="STAGE IV SPORULATION PROTEIN FB"/>
    <property type="match status" value="1"/>
</dbReference>
<evidence type="ECO:0000256" key="6">
    <source>
        <dbReference type="ARBA" id="ARBA00022723"/>
    </source>
</evidence>
<feature type="transmembrane region" description="Helical" evidence="12">
    <location>
        <begin position="231"/>
        <end position="253"/>
    </location>
</feature>
<comment type="subcellular location">
    <subcellularLocation>
        <location evidence="2">Membrane</location>
        <topology evidence="2">Multi-pass membrane protein</topology>
    </subcellularLocation>
</comment>
<sequence>MASAAPASGPNSGSADEVGSGIERYSIPCGSVAGVPIRLHLLLPLVMLLSAAAAAFAGQGITGVFFVVLVSGPLVLLTVLVHELGHVLAARRCGCTPDSILLWPLGGLALIDASAIGPRQQIVISGAGPATHLPMIAIWMALMAATNDGQVTTSTAGMSFEHHFIALVCVAMLLNNIGMFLFNLLIPCFPLDCSQIILASMLLCGSEVGTAAMVMVGLSAPILVILAGIGIYGYFTGTPSATLHIMLAVWLGAQSWKLHQARLEGRLASYPLFANAMRMQADCRSGPASAGDSGGRAGSFKPFQGEGVTLGRPAAPPPSSQVCMGAALAAIVAVTVACQVSAPGTQ</sequence>
<dbReference type="PANTHER" id="PTHR39188">
    <property type="entry name" value="MEMBRANE-ASSOCIATED ZINC METALLOPROTEASE M50B"/>
    <property type="match status" value="1"/>
</dbReference>
<gene>
    <name evidence="14" type="ORF">PCOR1329_LOCUS38663</name>
</gene>
<evidence type="ECO:0000256" key="2">
    <source>
        <dbReference type="ARBA" id="ARBA00004141"/>
    </source>
</evidence>
<keyword evidence="10" id="KW-0482">Metalloprotease</keyword>
<evidence type="ECO:0000256" key="8">
    <source>
        <dbReference type="ARBA" id="ARBA00022833"/>
    </source>
</evidence>
<feature type="transmembrane region" description="Helical" evidence="12">
    <location>
        <begin position="41"/>
        <end position="58"/>
    </location>
</feature>
<comment type="cofactor">
    <cofactor evidence="1">
        <name>Zn(2+)</name>
        <dbReference type="ChEBI" id="CHEBI:29105"/>
    </cofactor>
</comment>
<evidence type="ECO:0000256" key="11">
    <source>
        <dbReference type="ARBA" id="ARBA00023136"/>
    </source>
</evidence>
<evidence type="ECO:0000256" key="12">
    <source>
        <dbReference type="SAM" id="Phobius"/>
    </source>
</evidence>
<evidence type="ECO:0000313" key="14">
    <source>
        <dbReference type="EMBL" id="CAK0844595.1"/>
    </source>
</evidence>
<dbReference type="Proteomes" id="UP001189429">
    <property type="component" value="Unassembled WGS sequence"/>
</dbReference>
<dbReference type="EMBL" id="CAUYUJ010014677">
    <property type="protein sequence ID" value="CAK0844595.1"/>
    <property type="molecule type" value="Genomic_DNA"/>
</dbReference>
<protein>
    <recommendedName>
        <fullName evidence="13">Peptidase M50 domain-containing protein</fullName>
    </recommendedName>
</protein>
<keyword evidence="15" id="KW-1185">Reference proteome</keyword>
<keyword evidence="7" id="KW-0378">Hydrolase</keyword>
<evidence type="ECO:0000256" key="4">
    <source>
        <dbReference type="ARBA" id="ARBA00022670"/>
    </source>
</evidence>